<dbReference type="AlphaFoldDB" id="A0A0G3GZB0"/>
<dbReference type="InterPro" id="IPR001789">
    <property type="entry name" value="Sig_transdc_resp-reg_receiver"/>
</dbReference>
<dbReference type="SMART" id="SM00421">
    <property type="entry name" value="HTH_LUXR"/>
    <property type="match status" value="1"/>
</dbReference>
<dbReference type="InterPro" id="IPR039420">
    <property type="entry name" value="WalR-like"/>
</dbReference>
<evidence type="ECO:0000313" key="7">
    <source>
        <dbReference type="Proteomes" id="UP000035368"/>
    </source>
</evidence>
<dbReference type="Pfam" id="PF00072">
    <property type="entry name" value="Response_reg"/>
    <property type="match status" value="1"/>
</dbReference>
<dbReference type="PROSITE" id="PS50110">
    <property type="entry name" value="RESPONSE_REGULATORY"/>
    <property type="match status" value="1"/>
</dbReference>
<accession>A0A0G3GZB0</accession>
<name>A0A0G3GZB0_9CORY</name>
<keyword evidence="2" id="KW-0238">DNA-binding</keyword>
<dbReference type="InterPro" id="IPR000792">
    <property type="entry name" value="Tscrpt_reg_LuxR_C"/>
</dbReference>
<dbReference type="GO" id="GO:0003677">
    <property type="term" value="F:DNA binding"/>
    <property type="evidence" value="ECO:0007669"/>
    <property type="project" value="UniProtKB-KW"/>
</dbReference>
<dbReference type="KEGG" id="cei:CEPID_11545"/>
<evidence type="ECO:0000256" key="2">
    <source>
        <dbReference type="ARBA" id="ARBA00023125"/>
    </source>
</evidence>
<dbReference type="PROSITE" id="PS50043">
    <property type="entry name" value="HTH_LUXR_2"/>
    <property type="match status" value="1"/>
</dbReference>
<feature type="modified residue" description="4-aspartylphosphate" evidence="3">
    <location>
        <position position="56"/>
    </location>
</feature>
<keyword evidence="7" id="KW-1185">Reference proteome</keyword>
<dbReference type="STRING" id="1050174.CEPID_11545"/>
<feature type="domain" description="HTH luxR-type" evidence="4">
    <location>
        <begin position="148"/>
        <end position="213"/>
    </location>
</feature>
<evidence type="ECO:0000256" key="1">
    <source>
        <dbReference type="ARBA" id="ARBA00022553"/>
    </source>
</evidence>
<dbReference type="GO" id="GO:0006355">
    <property type="term" value="P:regulation of DNA-templated transcription"/>
    <property type="evidence" value="ECO:0007669"/>
    <property type="project" value="InterPro"/>
</dbReference>
<dbReference type="InterPro" id="IPR058245">
    <property type="entry name" value="NreC/VraR/RcsB-like_REC"/>
</dbReference>
<dbReference type="PANTHER" id="PTHR43214">
    <property type="entry name" value="TWO-COMPONENT RESPONSE REGULATOR"/>
    <property type="match status" value="1"/>
</dbReference>
<protein>
    <submittedName>
        <fullName evidence="6">Two component transcriptional regulator, LuxR family</fullName>
    </submittedName>
</protein>
<dbReference type="InterPro" id="IPR011006">
    <property type="entry name" value="CheY-like_superfamily"/>
</dbReference>
<sequence>MMPNRILLVDDDPTVLEGFPIYLSTTDDLQIVATATTGKIAVEWLNAHSCDLVLSDIHMPDMNGIELLHCVQRLNSPPLFVAMTAYDTDETMVQALRLGAVGYIIKGETPNAIIFSLRDALNGGTSISPDCLQRLLPDTPSTNKSFEEVHKFLNLTSREQAVITLLCEGNTNIQIAHKLNFAEITIRKTISSLFAKYGVSNRVELVVKHLSYT</sequence>
<dbReference type="EMBL" id="CP011541">
    <property type="protein sequence ID" value="AKK04137.1"/>
    <property type="molecule type" value="Genomic_DNA"/>
</dbReference>
<dbReference type="GO" id="GO:0000160">
    <property type="term" value="P:phosphorelay signal transduction system"/>
    <property type="evidence" value="ECO:0007669"/>
    <property type="project" value="InterPro"/>
</dbReference>
<dbReference type="Pfam" id="PF00196">
    <property type="entry name" value="GerE"/>
    <property type="match status" value="1"/>
</dbReference>
<dbReference type="SMART" id="SM00448">
    <property type="entry name" value="REC"/>
    <property type="match status" value="1"/>
</dbReference>
<evidence type="ECO:0000313" key="6">
    <source>
        <dbReference type="EMBL" id="AKK04137.1"/>
    </source>
</evidence>
<dbReference type="SUPFAM" id="SSF52172">
    <property type="entry name" value="CheY-like"/>
    <property type="match status" value="1"/>
</dbReference>
<gene>
    <name evidence="6" type="ORF">CEPID_11545</name>
</gene>
<evidence type="ECO:0000256" key="3">
    <source>
        <dbReference type="PROSITE-ProRule" id="PRU00169"/>
    </source>
</evidence>
<feature type="domain" description="Response regulatory" evidence="5">
    <location>
        <begin position="5"/>
        <end position="121"/>
    </location>
</feature>
<keyword evidence="1 3" id="KW-0597">Phosphoprotein</keyword>
<dbReference type="Gene3D" id="3.40.50.2300">
    <property type="match status" value="1"/>
</dbReference>
<organism evidence="6 7">
    <name type="scientific">Corynebacterium epidermidicanis</name>
    <dbReference type="NCBI Taxonomy" id="1050174"/>
    <lineage>
        <taxon>Bacteria</taxon>
        <taxon>Bacillati</taxon>
        <taxon>Actinomycetota</taxon>
        <taxon>Actinomycetes</taxon>
        <taxon>Mycobacteriales</taxon>
        <taxon>Corynebacteriaceae</taxon>
        <taxon>Corynebacterium</taxon>
    </lineage>
</organism>
<proteinExistence type="predicted"/>
<evidence type="ECO:0000259" key="4">
    <source>
        <dbReference type="PROSITE" id="PS50043"/>
    </source>
</evidence>
<dbReference type="CDD" id="cd06170">
    <property type="entry name" value="LuxR_C_like"/>
    <property type="match status" value="1"/>
</dbReference>
<dbReference type="Proteomes" id="UP000035368">
    <property type="component" value="Chromosome"/>
</dbReference>
<dbReference type="PRINTS" id="PR00038">
    <property type="entry name" value="HTHLUXR"/>
</dbReference>
<dbReference type="CDD" id="cd17535">
    <property type="entry name" value="REC_NarL-like"/>
    <property type="match status" value="1"/>
</dbReference>
<dbReference type="PATRIC" id="fig|1050174.4.peg.2328"/>
<reference evidence="6 7" key="1">
    <citation type="submission" date="2015-05" db="EMBL/GenBank/DDBJ databases">
        <title>Complete genome sequence of Corynebacterium epidermidicanis DSM 45586, isolated from the skin of a dog suffering from pruritus.</title>
        <authorList>
            <person name="Ruckert C."/>
            <person name="Albersmeier A."/>
            <person name="Winkler A."/>
            <person name="Tauch A."/>
        </authorList>
    </citation>
    <scope>NUCLEOTIDE SEQUENCE [LARGE SCALE GENOMIC DNA]</scope>
    <source>
        <strain evidence="6 7">DSM 45586</strain>
    </source>
</reference>
<dbReference type="SUPFAM" id="SSF46894">
    <property type="entry name" value="C-terminal effector domain of the bipartite response regulators"/>
    <property type="match status" value="1"/>
</dbReference>
<dbReference type="InterPro" id="IPR016032">
    <property type="entry name" value="Sig_transdc_resp-reg_C-effctor"/>
</dbReference>
<evidence type="ECO:0000259" key="5">
    <source>
        <dbReference type="PROSITE" id="PS50110"/>
    </source>
</evidence>